<dbReference type="InterPro" id="IPR003439">
    <property type="entry name" value="ABC_transporter-like_ATP-bd"/>
</dbReference>
<evidence type="ECO:0000256" key="8">
    <source>
        <dbReference type="ARBA" id="ARBA00022989"/>
    </source>
</evidence>
<dbReference type="SUPFAM" id="SSF52540">
    <property type="entry name" value="P-loop containing nucleoside triphosphate hydrolases"/>
    <property type="match status" value="2"/>
</dbReference>
<comment type="similarity">
    <text evidence="2">Belongs to the ABC transporter superfamily. ABCA family.</text>
</comment>
<gene>
    <name evidence="13" type="ORF">ECRASSUSDP1_LOCUS26900</name>
</gene>
<dbReference type="InterPro" id="IPR017871">
    <property type="entry name" value="ABC_transporter-like_CS"/>
</dbReference>
<evidence type="ECO:0000259" key="12">
    <source>
        <dbReference type="PROSITE" id="PS50893"/>
    </source>
</evidence>
<dbReference type="PANTHER" id="PTHR19229">
    <property type="entry name" value="ATP-BINDING CASSETTE TRANSPORTER SUBFAMILY A ABCA"/>
    <property type="match status" value="1"/>
</dbReference>
<dbReference type="SMART" id="SM00382">
    <property type="entry name" value="AAA"/>
    <property type="match status" value="2"/>
</dbReference>
<evidence type="ECO:0000256" key="6">
    <source>
        <dbReference type="ARBA" id="ARBA00022741"/>
    </source>
</evidence>
<dbReference type="InterPro" id="IPR026082">
    <property type="entry name" value="ABCA"/>
</dbReference>
<reference evidence="13" key="1">
    <citation type="submission" date="2023-07" db="EMBL/GenBank/DDBJ databases">
        <authorList>
            <consortium name="AG Swart"/>
            <person name="Singh M."/>
            <person name="Singh A."/>
            <person name="Seah K."/>
            <person name="Emmerich C."/>
        </authorList>
    </citation>
    <scope>NUCLEOTIDE SEQUENCE</scope>
    <source>
        <strain evidence="13">DP1</strain>
    </source>
</reference>
<dbReference type="GO" id="GO:0005524">
    <property type="term" value="F:ATP binding"/>
    <property type="evidence" value="ECO:0007669"/>
    <property type="project" value="UniProtKB-KW"/>
</dbReference>
<dbReference type="GO" id="GO:0016887">
    <property type="term" value="F:ATP hydrolysis activity"/>
    <property type="evidence" value="ECO:0007669"/>
    <property type="project" value="InterPro"/>
</dbReference>
<evidence type="ECO:0000256" key="7">
    <source>
        <dbReference type="ARBA" id="ARBA00022840"/>
    </source>
</evidence>
<feature type="transmembrane region" description="Helical" evidence="11">
    <location>
        <begin position="371"/>
        <end position="388"/>
    </location>
</feature>
<comment type="caution">
    <text evidence="13">The sequence shown here is derived from an EMBL/GenBank/DDBJ whole genome shotgun (WGS) entry which is preliminary data.</text>
</comment>
<comment type="subcellular location">
    <subcellularLocation>
        <location evidence="1">Membrane</location>
        <topology evidence="1">Multi-pass membrane protein</topology>
    </subcellularLocation>
</comment>
<dbReference type="PROSITE" id="PS00211">
    <property type="entry name" value="ABC_TRANSPORTER_1"/>
    <property type="match status" value="1"/>
</dbReference>
<feature type="transmembrane region" description="Helical" evidence="11">
    <location>
        <begin position="916"/>
        <end position="935"/>
    </location>
</feature>
<evidence type="ECO:0000313" key="14">
    <source>
        <dbReference type="Proteomes" id="UP001295684"/>
    </source>
</evidence>
<feature type="transmembrane region" description="Helical" evidence="11">
    <location>
        <begin position="1276"/>
        <end position="1297"/>
    </location>
</feature>
<feature type="region of interest" description="Disordered" evidence="10">
    <location>
        <begin position="1751"/>
        <end position="1798"/>
    </location>
</feature>
<feature type="compositionally biased region" description="Basic and acidic residues" evidence="10">
    <location>
        <begin position="1770"/>
        <end position="1779"/>
    </location>
</feature>
<keyword evidence="9 11" id="KW-0472">Membrane</keyword>
<dbReference type="EMBL" id="CAMPGE010027732">
    <property type="protein sequence ID" value="CAI2385343.1"/>
    <property type="molecule type" value="Genomic_DNA"/>
</dbReference>
<name>A0AAD2DAB7_EUPCR</name>
<feature type="domain" description="ABC transporter" evidence="12">
    <location>
        <begin position="547"/>
        <end position="776"/>
    </location>
</feature>
<accession>A0AAD2DAB7</accession>
<keyword evidence="4 11" id="KW-0812">Transmembrane</keyword>
<keyword evidence="6" id="KW-0547">Nucleotide-binding</keyword>
<feature type="transmembrane region" description="Helical" evidence="11">
    <location>
        <begin position="1205"/>
        <end position="1224"/>
    </location>
</feature>
<dbReference type="GO" id="GO:0140359">
    <property type="term" value="F:ABC-type transporter activity"/>
    <property type="evidence" value="ECO:0007669"/>
    <property type="project" value="InterPro"/>
</dbReference>
<evidence type="ECO:0000313" key="13">
    <source>
        <dbReference type="EMBL" id="CAI2385343.1"/>
    </source>
</evidence>
<keyword evidence="14" id="KW-1185">Reference proteome</keyword>
<feature type="transmembrane region" description="Helical" evidence="11">
    <location>
        <begin position="305"/>
        <end position="330"/>
    </location>
</feature>
<dbReference type="PROSITE" id="PS50893">
    <property type="entry name" value="ABC_TRANSPORTER_2"/>
    <property type="match status" value="2"/>
</dbReference>
<dbReference type="InterPro" id="IPR027417">
    <property type="entry name" value="P-loop_NTPase"/>
</dbReference>
<keyword evidence="3" id="KW-0813">Transport</keyword>
<dbReference type="Proteomes" id="UP001295684">
    <property type="component" value="Unassembled WGS sequence"/>
</dbReference>
<feature type="transmembrane region" description="Helical" evidence="11">
    <location>
        <begin position="1236"/>
        <end position="1255"/>
    </location>
</feature>
<dbReference type="Pfam" id="PF12698">
    <property type="entry name" value="ABC2_membrane_3"/>
    <property type="match status" value="2"/>
</dbReference>
<feature type="transmembrane region" description="Helical" evidence="11">
    <location>
        <begin position="26"/>
        <end position="46"/>
    </location>
</feature>
<dbReference type="InterPro" id="IPR003593">
    <property type="entry name" value="AAA+_ATPase"/>
</dbReference>
<protein>
    <recommendedName>
        <fullName evidence="12">ABC transporter domain-containing protein</fullName>
    </recommendedName>
</protein>
<evidence type="ECO:0000256" key="5">
    <source>
        <dbReference type="ARBA" id="ARBA00022737"/>
    </source>
</evidence>
<dbReference type="Pfam" id="PF00005">
    <property type="entry name" value="ABC_tran"/>
    <property type="match status" value="2"/>
</dbReference>
<feature type="transmembrane region" description="Helical" evidence="11">
    <location>
        <begin position="1138"/>
        <end position="1164"/>
    </location>
</feature>
<dbReference type="CDD" id="cd03263">
    <property type="entry name" value="ABC_subfamily_A"/>
    <property type="match status" value="2"/>
</dbReference>
<feature type="region of interest" description="Disordered" evidence="10">
    <location>
        <begin position="494"/>
        <end position="517"/>
    </location>
</feature>
<evidence type="ECO:0000256" key="4">
    <source>
        <dbReference type="ARBA" id="ARBA00022692"/>
    </source>
</evidence>
<evidence type="ECO:0000256" key="1">
    <source>
        <dbReference type="ARBA" id="ARBA00004141"/>
    </source>
</evidence>
<keyword evidence="8 11" id="KW-1133">Transmembrane helix</keyword>
<feature type="transmembrane region" description="Helical" evidence="11">
    <location>
        <begin position="1170"/>
        <end position="1193"/>
    </location>
</feature>
<sequence>MTFWRHYKALCVKNFYLYKRNWKGSLCEILLPLFMILMLLALRFAISKETKGPDSLLDSGYLWYDQGSTTANKEFADYSIFPNDTTWFNYCFDRDDTPDRNYIALAPSGNTIINNIKARLEADFGSTYNLTVKLYASRDEIINTIKSSTYEKDDIPGICFGAAFTEATADKVTVNMIFDDMVSDRNDDPNMPNQDLPPADDFQRGPNEDAFGQYKTGGYTYLQNIIANEILMNTRGAGAYISMLYTGMKTNVYNKDDFPEQVADLWPMAMMLLFLAPMYRLLFNCTQEKGTKMREAMKVMGLTDLPYWCSWLTYYTLINTILCLGMMLLLIPVTEYSNKFLIFLYFWLYGMSLFGYCVLIMAFFSSPKTAGLVGTMLFFALSFVNQLVNDRTVSATTKNLASIFPSLAVQLASTNLLAYEEAGIGILFGNANESYQNYKFATSLWMNTLSFFIFTILGIYLENVLPSTAGVRKPLWFPFTKSFWFDTKKNTPAEEEEASVSPRKTSNKVRDSSDLEAGSEECLEISADNFEEVPENLRRKEDDQEFVKISNLKKKFEKFWAVDGLNSEMYEDQIFALLGHNGAGKTTTINMLCGMIAPTSGKASIYGYDITQDMKSLRKIMGYCPQHNILFPKLTVAEHLRIFSEFKGKPRSEITEEIEEILEDLNMIDKRDVLSMNLSGGYKRKLSLGIALVGGSKIVFLDEPSSGMDVTARREMWDMLKKYKNNRIIILTTHYMEEADNLGDRIGIMSQGKMLCCGRPEFLKNRFGEGFNLVIVKEERKDNHKLEEFILNSIEGSKKVSEVSSEATYLLPKDSTNKFPEFFKEFDSKLGHLKVNSYGVSTTTLEEVFLKVENSGKEEDEKVIEKIKKRMTSEYNPDSEYSMAKEQIEGPIQIFFLHLWALLIKRFLLSKRNIKGLVIEIFVPFILILAGYWMATVQFYKDSAQRNLDPSLFPLDQRVIYNTYTTGGHNSADLISLLDPSSNFTTAEITTSGSSERAHLQNFDEQIYNASLLQPFSPYRYGHYFFNSLDYTNHRYEVATLFNTTSQDAAVAFPHFIYEAILKKSISSTFNYTMINDPMPIVQVYKDQEKGGNSLFLGLVLSIGLAMIPTSVIGFLIHERSRNLVHQQTISGMSKFSYWISNYFFDIIKVFIPVIFAIIFMYILNVDYPYAWLLLLLYPFAIVPYTYVTSFIFTEEGPAQNFTILHHFFISGFCPIVIFVLRLIRSTSDFGDVIMWFPRFLPSYNTVGGIIVIAMKDLLANDRKEKAPGPLSFDAAGGDLILLIFHAFFWPIMLILIEKGFFDFLRKKGKSIEEEEEILDNDVLKERNRVEETSESELAVKVSHLRKVYGNNVAVKDVSFGLEFGDCFCLLGVNGAGKTSTFKMLTGDIVPTKGDSYICGNNVNSNFSEVRKQIGYCPQFDCIFDMMTVREHLEFYTKIKKIPKEYTSKLISEQLKSMNLEQYENKLAGTLSGGNKRKLSVAMAMIGNPPVVFLDEPSAGMDPKARRFMWEVIAKISTRGKNSAVILTTHSMEEAEALSTSMGIMVGGQFKCFGSKQHIKNKFGTGYQVEVKFKGLNTKDVENKIESIELVQFLRDKYPASCKIENIKNNEEIMLNEEACRAVLKECLISPQTLDEFNDEGFGYEICKALKERGFYSASELIKWEHITRNNLETVKTLVSEFGEVQLVEKTYLRYSVEKKDKSIGYFFGLLENLRNKLDLDEYSVSQTTLEQIFNGFARSKDHEIAQRIFTKPEMEDSGGEYQSSSSSDRILKNSESRNRLKNLVQKSATSDLADEEE</sequence>
<dbReference type="GO" id="GO:0005319">
    <property type="term" value="F:lipid transporter activity"/>
    <property type="evidence" value="ECO:0007669"/>
    <property type="project" value="TreeGrafter"/>
</dbReference>
<evidence type="ECO:0000256" key="10">
    <source>
        <dbReference type="SAM" id="MobiDB-lite"/>
    </source>
</evidence>
<dbReference type="GO" id="GO:0016020">
    <property type="term" value="C:membrane"/>
    <property type="evidence" value="ECO:0007669"/>
    <property type="project" value="UniProtKB-SubCell"/>
</dbReference>
<dbReference type="Gene3D" id="3.40.50.300">
    <property type="entry name" value="P-loop containing nucleotide triphosphate hydrolases"/>
    <property type="match status" value="2"/>
</dbReference>
<feature type="transmembrane region" description="Helical" evidence="11">
    <location>
        <begin position="342"/>
        <end position="364"/>
    </location>
</feature>
<feature type="region of interest" description="Disordered" evidence="10">
    <location>
        <begin position="186"/>
        <end position="206"/>
    </location>
</feature>
<dbReference type="FunFam" id="3.40.50.300:FF:000298">
    <property type="entry name" value="ATP-binding cassette sub-family A member 12"/>
    <property type="match status" value="1"/>
</dbReference>
<feature type="transmembrane region" description="Helical" evidence="11">
    <location>
        <begin position="1095"/>
        <end position="1117"/>
    </location>
</feature>
<feature type="transmembrane region" description="Helical" evidence="11">
    <location>
        <begin position="440"/>
        <end position="461"/>
    </location>
</feature>
<organism evidence="13 14">
    <name type="scientific">Euplotes crassus</name>
    <dbReference type="NCBI Taxonomy" id="5936"/>
    <lineage>
        <taxon>Eukaryota</taxon>
        <taxon>Sar</taxon>
        <taxon>Alveolata</taxon>
        <taxon>Ciliophora</taxon>
        <taxon>Intramacronucleata</taxon>
        <taxon>Spirotrichea</taxon>
        <taxon>Hypotrichia</taxon>
        <taxon>Euplotida</taxon>
        <taxon>Euplotidae</taxon>
        <taxon>Moneuplotes</taxon>
    </lineage>
</organism>
<evidence type="ECO:0000256" key="9">
    <source>
        <dbReference type="ARBA" id="ARBA00023136"/>
    </source>
</evidence>
<proteinExistence type="inferred from homology"/>
<evidence type="ECO:0000256" key="11">
    <source>
        <dbReference type="SAM" id="Phobius"/>
    </source>
</evidence>
<keyword evidence="5" id="KW-0677">Repeat</keyword>
<evidence type="ECO:0000256" key="3">
    <source>
        <dbReference type="ARBA" id="ARBA00022448"/>
    </source>
</evidence>
<feature type="domain" description="ABC transporter" evidence="12">
    <location>
        <begin position="1340"/>
        <end position="1572"/>
    </location>
</feature>
<dbReference type="FunFam" id="3.40.50.300:FF:000335">
    <property type="entry name" value="ATP binding cassette subfamily A member 5"/>
    <property type="match status" value="1"/>
</dbReference>
<dbReference type="InterPro" id="IPR013525">
    <property type="entry name" value="ABC2_TM"/>
</dbReference>
<keyword evidence="7" id="KW-0067">ATP-binding</keyword>
<evidence type="ECO:0000256" key="2">
    <source>
        <dbReference type="ARBA" id="ARBA00008869"/>
    </source>
</evidence>